<sequence length="153" mass="16836">MSQHRIEAVGAGSLPRWLKFVAAALGILLLGDAMRSFFFGAGGQVSAKFIIGAACLYATGVDKKFFASEDGIVKEIRTWMGSRREVLPWGEVKFITLAFRGDKMLAFFERDTSGWKVIFKRSDREALQDLISRMAPSVELDLVGDPEASKKGA</sequence>
<evidence type="ECO:0000313" key="2">
    <source>
        <dbReference type="EMBL" id="EHM09525.1"/>
    </source>
</evidence>
<dbReference type="eggNOG" id="ENOG5032ZUQ">
    <property type="taxonomic scope" value="Bacteria"/>
</dbReference>
<dbReference type="RefSeq" id="WP_006583019.1">
    <property type="nucleotide sequence ID" value="NZ_CM001377.1"/>
</dbReference>
<reference evidence="2 3" key="1">
    <citation type="submission" date="2011-10" db="EMBL/GenBank/DDBJ databases">
        <title>The Noncontiguous Finished genome of Thermanaerovibrio velox DSM 12556.</title>
        <authorList>
            <consortium name="US DOE Joint Genome Institute (JGI-PGF)"/>
            <person name="Lucas S."/>
            <person name="Copeland A."/>
            <person name="Lapidus A."/>
            <person name="Glavina del Rio T."/>
            <person name="Dalin E."/>
            <person name="Tice H."/>
            <person name="Bruce D."/>
            <person name="Goodwin L."/>
            <person name="Pitluck S."/>
            <person name="Peters L."/>
            <person name="Mikhailova N."/>
            <person name="Teshima H."/>
            <person name="Kyrpides N."/>
            <person name="Mavromatis K."/>
            <person name="Ivanova N."/>
            <person name="Markowitz V."/>
            <person name="Cheng J.-F."/>
            <person name="Hugenholtz P."/>
            <person name="Woyke T."/>
            <person name="Wu D."/>
            <person name="Spring S."/>
            <person name="Brambilla E.-M."/>
            <person name="Klenk H.-P."/>
            <person name="Eisen J.A."/>
        </authorList>
    </citation>
    <scope>NUCLEOTIDE SEQUENCE [LARGE SCALE GENOMIC DNA]</scope>
    <source>
        <strain evidence="2 3">DSM 12556</strain>
    </source>
</reference>
<evidence type="ECO:0000256" key="1">
    <source>
        <dbReference type="SAM" id="Phobius"/>
    </source>
</evidence>
<keyword evidence="3" id="KW-1185">Reference proteome</keyword>
<accession>H0UPB2</accession>
<feature type="transmembrane region" description="Helical" evidence="1">
    <location>
        <begin position="20"/>
        <end position="38"/>
    </location>
</feature>
<dbReference type="Proteomes" id="UP000005730">
    <property type="component" value="Chromosome"/>
</dbReference>
<keyword evidence="1" id="KW-1133">Transmembrane helix</keyword>
<gene>
    <name evidence="2" type="ORF">TheveDRAFT_0356</name>
</gene>
<protein>
    <recommendedName>
        <fullName evidence="4">DUF5673 domain-containing protein</fullName>
    </recommendedName>
</protein>
<dbReference type="STRING" id="926567.TheveDRAFT_0356"/>
<evidence type="ECO:0000313" key="3">
    <source>
        <dbReference type="Proteomes" id="UP000005730"/>
    </source>
</evidence>
<evidence type="ECO:0008006" key="4">
    <source>
        <dbReference type="Google" id="ProtNLM"/>
    </source>
</evidence>
<organism evidence="2 3">
    <name type="scientific">Thermanaerovibrio velox DSM 12556</name>
    <dbReference type="NCBI Taxonomy" id="926567"/>
    <lineage>
        <taxon>Bacteria</taxon>
        <taxon>Thermotogati</taxon>
        <taxon>Synergistota</taxon>
        <taxon>Synergistia</taxon>
        <taxon>Synergistales</taxon>
        <taxon>Synergistaceae</taxon>
        <taxon>Thermanaerovibrio</taxon>
    </lineage>
</organism>
<dbReference type="AlphaFoldDB" id="H0UPB2"/>
<name>H0UPB2_9BACT</name>
<dbReference type="EMBL" id="CM001377">
    <property type="protein sequence ID" value="EHM09525.1"/>
    <property type="molecule type" value="Genomic_DNA"/>
</dbReference>
<proteinExistence type="predicted"/>
<keyword evidence="1" id="KW-0812">Transmembrane</keyword>
<keyword evidence="1" id="KW-0472">Membrane</keyword>
<dbReference type="HOGENOM" id="CLU_1874466_0_0_0"/>